<dbReference type="RefSeq" id="WP_272180065.1">
    <property type="nucleotide sequence ID" value="NZ_JAQOMS010000002.1"/>
</dbReference>
<dbReference type="Proteomes" id="UP001528411">
    <property type="component" value="Unassembled WGS sequence"/>
</dbReference>
<evidence type="ECO:0000259" key="3">
    <source>
        <dbReference type="PROSITE" id="PS50887"/>
    </source>
</evidence>
<dbReference type="CDD" id="cd01949">
    <property type="entry name" value="GGDEF"/>
    <property type="match status" value="1"/>
</dbReference>
<dbReference type="InterPro" id="IPR000160">
    <property type="entry name" value="GGDEF_dom"/>
</dbReference>
<accession>A0ABT5FA87</accession>
<dbReference type="SMART" id="SM00267">
    <property type="entry name" value="GGDEF"/>
    <property type="match status" value="1"/>
</dbReference>
<reference evidence="4 5" key="1">
    <citation type="submission" date="2023-01" db="EMBL/GenBank/DDBJ databases">
        <title>Psychrosphaera sp. nov., isolated from marine algae.</title>
        <authorList>
            <person name="Bayburt H."/>
            <person name="Choi B.J."/>
            <person name="Kim J.M."/>
            <person name="Choi D.G."/>
            <person name="Jeon C.O."/>
        </authorList>
    </citation>
    <scope>NUCLEOTIDE SEQUENCE [LARGE SCALE GENOMIC DNA]</scope>
    <source>
        <strain evidence="4 5">G1-22</strain>
    </source>
</reference>
<dbReference type="InterPro" id="IPR043128">
    <property type="entry name" value="Rev_trsase/Diguanyl_cyclase"/>
</dbReference>
<gene>
    <name evidence="4" type="ORF">PN838_06360</name>
</gene>
<dbReference type="InterPro" id="IPR050469">
    <property type="entry name" value="Diguanylate_Cyclase"/>
</dbReference>
<dbReference type="Pfam" id="PF00990">
    <property type="entry name" value="GGDEF"/>
    <property type="match status" value="1"/>
</dbReference>
<dbReference type="PANTHER" id="PTHR45138:SF9">
    <property type="entry name" value="DIGUANYLATE CYCLASE DGCM-RELATED"/>
    <property type="match status" value="1"/>
</dbReference>
<dbReference type="SUPFAM" id="SSF55073">
    <property type="entry name" value="Nucleotide cyclase"/>
    <property type="match status" value="1"/>
</dbReference>
<feature type="domain" description="GGDEF" evidence="3">
    <location>
        <begin position="33"/>
        <end position="160"/>
    </location>
</feature>
<comment type="catalytic activity">
    <reaction evidence="2">
        <text>2 GTP = 3',3'-c-di-GMP + 2 diphosphate</text>
        <dbReference type="Rhea" id="RHEA:24898"/>
        <dbReference type="ChEBI" id="CHEBI:33019"/>
        <dbReference type="ChEBI" id="CHEBI:37565"/>
        <dbReference type="ChEBI" id="CHEBI:58805"/>
        <dbReference type="EC" id="2.7.7.65"/>
    </reaction>
</comment>
<dbReference type="PANTHER" id="PTHR45138">
    <property type="entry name" value="REGULATORY COMPONENTS OF SENSORY TRANSDUCTION SYSTEM"/>
    <property type="match status" value="1"/>
</dbReference>
<evidence type="ECO:0000313" key="4">
    <source>
        <dbReference type="EMBL" id="MDC2888447.1"/>
    </source>
</evidence>
<name>A0ABT5FA87_9GAMM</name>
<dbReference type="EMBL" id="JAQOMS010000002">
    <property type="protein sequence ID" value="MDC2888447.1"/>
    <property type="molecule type" value="Genomic_DNA"/>
</dbReference>
<evidence type="ECO:0000313" key="5">
    <source>
        <dbReference type="Proteomes" id="UP001528411"/>
    </source>
</evidence>
<proteinExistence type="predicted"/>
<dbReference type="InterPro" id="IPR029787">
    <property type="entry name" value="Nucleotide_cyclase"/>
</dbReference>
<organism evidence="4 5">
    <name type="scientific">Psychrosphaera algicola</name>
    <dbReference type="NCBI Taxonomy" id="3023714"/>
    <lineage>
        <taxon>Bacteria</taxon>
        <taxon>Pseudomonadati</taxon>
        <taxon>Pseudomonadota</taxon>
        <taxon>Gammaproteobacteria</taxon>
        <taxon>Alteromonadales</taxon>
        <taxon>Pseudoalteromonadaceae</taxon>
        <taxon>Psychrosphaera</taxon>
    </lineage>
</organism>
<dbReference type="Gene3D" id="3.30.70.270">
    <property type="match status" value="1"/>
</dbReference>
<dbReference type="EC" id="2.7.7.65" evidence="1"/>
<protein>
    <recommendedName>
        <fullName evidence="1">diguanylate cyclase</fullName>
        <ecNumber evidence="1">2.7.7.65</ecNumber>
    </recommendedName>
</protein>
<evidence type="ECO:0000256" key="2">
    <source>
        <dbReference type="ARBA" id="ARBA00034247"/>
    </source>
</evidence>
<sequence>MAASTDFLTGIYNRRQFSELAETEIDRSTRYGTPLTLLIFDLDLFKEINDKYGHAAGDEVLKEFVERIKTCLRPYDVFARIGGEEFALLLPNTDATNAKGVANRCLKVINGQVLSCNGHNINLTTSIGVSKTIHETSTLDSLLVSADQNLYKAKKWAEIK</sequence>
<comment type="caution">
    <text evidence="4">The sequence shown here is derived from an EMBL/GenBank/DDBJ whole genome shotgun (WGS) entry which is preliminary data.</text>
</comment>
<dbReference type="PROSITE" id="PS50887">
    <property type="entry name" value="GGDEF"/>
    <property type="match status" value="1"/>
</dbReference>
<dbReference type="NCBIfam" id="TIGR00254">
    <property type="entry name" value="GGDEF"/>
    <property type="match status" value="1"/>
</dbReference>
<evidence type="ECO:0000256" key="1">
    <source>
        <dbReference type="ARBA" id="ARBA00012528"/>
    </source>
</evidence>
<keyword evidence="5" id="KW-1185">Reference proteome</keyword>